<proteinExistence type="predicted"/>
<keyword evidence="1" id="KW-1133">Transmembrane helix</keyword>
<keyword evidence="3" id="KW-1185">Reference proteome</keyword>
<feature type="transmembrane region" description="Helical" evidence="1">
    <location>
        <begin position="6"/>
        <end position="26"/>
    </location>
</feature>
<dbReference type="EMBL" id="JACJHX010000005">
    <property type="protein sequence ID" value="MBA9026947.1"/>
    <property type="molecule type" value="Genomic_DNA"/>
</dbReference>
<evidence type="ECO:0000313" key="2">
    <source>
        <dbReference type="EMBL" id="MBA9026947.1"/>
    </source>
</evidence>
<accession>A0ABR6CPI2</accession>
<evidence type="ECO:0000313" key="3">
    <source>
        <dbReference type="Proteomes" id="UP000626697"/>
    </source>
</evidence>
<gene>
    <name evidence="2" type="ORF">HNP81_002232</name>
</gene>
<reference evidence="2 3" key="1">
    <citation type="submission" date="2020-08" db="EMBL/GenBank/DDBJ databases">
        <title>Genomic Encyclopedia of Type Strains, Phase IV (KMG-IV): sequencing the most valuable type-strain genomes for metagenomic binning, comparative biology and taxonomic classification.</title>
        <authorList>
            <person name="Goeker M."/>
        </authorList>
    </citation>
    <scope>NUCLEOTIDE SEQUENCE [LARGE SCALE GENOMIC DNA]</scope>
    <source>
        <strain evidence="2 3">DSM 105481</strain>
    </source>
</reference>
<sequence length="35" mass="3866">MDQPALFFALAMLKLVVDFGTVLIGAESVLRSFHQ</sequence>
<protein>
    <submittedName>
        <fullName evidence="2">Uncharacterized protein</fullName>
    </submittedName>
</protein>
<organism evidence="2 3">
    <name type="scientific">Peribacillus huizhouensis</name>
    <dbReference type="NCBI Taxonomy" id="1501239"/>
    <lineage>
        <taxon>Bacteria</taxon>
        <taxon>Bacillati</taxon>
        <taxon>Bacillota</taxon>
        <taxon>Bacilli</taxon>
        <taxon>Bacillales</taxon>
        <taxon>Bacillaceae</taxon>
        <taxon>Peribacillus</taxon>
    </lineage>
</organism>
<comment type="caution">
    <text evidence="2">The sequence shown here is derived from an EMBL/GenBank/DDBJ whole genome shotgun (WGS) entry which is preliminary data.</text>
</comment>
<dbReference type="Proteomes" id="UP000626697">
    <property type="component" value="Unassembled WGS sequence"/>
</dbReference>
<evidence type="ECO:0000256" key="1">
    <source>
        <dbReference type="SAM" id="Phobius"/>
    </source>
</evidence>
<keyword evidence="1" id="KW-0472">Membrane</keyword>
<keyword evidence="1" id="KW-0812">Transmembrane</keyword>
<name>A0ABR6CPI2_9BACI</name>